<accession>A0AAV4TBJ9</accession>
<reference evidence="1 2" key="1">
    <citation type="submission" date="2021-06" db="EMBL/GenBank/DDBJ databases">
        <title>Caerostris darwini draft genome.</title>
        <authorList>
            <person name="Kono N."/>
            <person name="Arakawa K."/>
        </authorList>
    </citation>
    <scope>NUCLEOTIDE SEQUENCE [LARGE SCALE GENOMIC DNA]</scope>
</reference>
<dbReference type="AlphaFoldDB" id="A0AAV4TBJ9"/>
<comment type="caution">
    <text evidence="1">The sequence shown here is derived from an EMBL/GenBank/DDBJ whole genome shotgun (WGS) entry which is preliminary data.</text>
</comment>
<evidence type="ECO:0000313" key="2">
    <source>
        <dbReference type="Proteomes" id="UP001054837"/>
    </source>
</evidence>
<proteinExistence type="predicted"/>
<keyword evidence="2" id="KW-1185">Reference proteome</keyword>
<organism evidence="1 2">
    <name type="scientific">Caerostris darwini</name>
    <dbReference type="NCBI Taxonomy" id="1538125"/>
    <lineage>
        <taxon>Eukaryota</taxon>
        <taxon>Metazoa</taxon>
        <taxon>Ecdysozoa</taxon>
        <taxon>Arthropoda</taxon>
        <taxon>Chelicerata</taxon>
        <taxon>Arachnida</taxon>
        <taxon>Araneae</taxon>
        <taxon>Araneomorphae</taxon>
        <taxon>Entelegynae</taxon>
        <taxon>Araneoidea</taxon>
        <taxon>Araneidae</taxon>
        <taxon>Caerostris</taxon>
    </lineage>
</organism>
<evidence type="ECO:0000313" key="1">
    <source>
        <dbReference type="EMBL" id="GIY44018.1"/>
    </source>
</evidence>
<gene>
    <name evidence="1" type="ORF">CDAR_262571</name>
</gene>
<sequence length="89" mass="10250">MFARINTRYRTSTLQQLIAQELECCVVTYNDQAEIACLPSNKHGGYPKINSLPFILLEIGTVLFQFVPHKIETDFMNCSFQLSDEYLVE</sequence>
<dbReference type="EMBL" id="BPLQ01009440">
    <property type="protein sequence ID" value="GIY44018.1"/>
    <property type="molecule type" value="Genomic_DNA"/>
</dbReference>
<dbReference type="Proteomes" id="UP001054837">
    <property type="component" value="Unassembled WGS sequence"/>
</dbReference>
<name>A0AAV4TBJ9_9ARAC</name>
<protein>
    <submittedName>
        <fullName evidence="1">Uncharacterized protein</fullName>
    </submittedName>
</protein>